<reference evidence="2" key="2">
    <citation type="submission" date="2025-08" db="UniProtKB">
        <authorList>
            <consortium name="RefSeq"/>
        </authorList>
    </citation>
    <scope>IDENTIFICATION</scope>
    <source>
        <strain evidence="2">S238N-H82</strain>
        <tissue evidence="2">Testes</tissue>
    </source>
</reference>
<dbReference type="OrthoDB" id="10473547at2759"/>
<dbReference type="RefSeq" id="XP_035680440.1">
    <property type="nucleotide sequence ID" value="XM_035824547.1"/>
</dbReference>
<accession>A0A9J7LE63</accession>
<dbReference type="KEGG" id="bfo:118418552"/>
<organism evidence="1 2">
    <name type="scientific">Branchiostoma floridae</name>
    <name type="common">Florida lancelet</name>
    <name type="synonym">Amphioxus</name>
    <dbReference type="NCBI Taxonomy" id="7739"/>
    <lineage>
        <taxon>Eukaryota</taxon>
        <taxon>Metazoa</taxon>
        <taxon>Chordata</taxon>
        <taxon>Cephalochordata</taxon>
        <taxon>Leptocardii</taxon>
        <taxon>Amphioxiformes</taxon>
        <taxon>Branchiostomatidae</taxon>
        <taxon>Branchiostoma</taxon>
    </lineage>
</organism>
<reference evidence="1" key="1">
    <citation type="journal article" date="2020" name="Nat. Ecol. Evol.">
        <title>Deeply conserved synteny resolves early events in vertebrate evolution.</title>
        <authorList>
            <person name="Simakov O."/>
            <person name="Marletaz F."/>
            <person name="Yue J.X."/>
            <person name="O'Connell B."/>
            <person name="Jenkins J."/>
            <person name="Brandt A."/>
            <person name="Calef R."/>
            <person name="Tung C.H."/>
            <person name="Huang T.K."/>
            <person name="Schmutz J."/>
            <person name="Satoh N."/>
            <person name="Yu J.K."/>
            <person name="Putnam N.H."/>
            <person name="Green R.E."/>
            <person name="Rokhsar D.S."/>
        </authorList>
    </citation>
    <scope>NUCLEOTIDE SEQUENCE [LARGE SCALE GENOMIC DNA]</scope>
    <source>
        <strain evidence="1">S238N-H82</strain>
    </source>
</reference>
<gene>
    <name evidence="2" type="primary">LOC118418552</name>
</gene>
<proteinExistence type="predicted"/>
<dbReference type="OMA" id="IVIQHYL"/>
<dbReference type="GeneID" id="118418552"/>
<name>A0A9J7LE63_BRAFL</name>
<protein>
    <submittedName>
        <fullName evidence="2">Uncharacterized protein LOC118418552</fullName>
    </submittedName>
</protein>
<dbReference type="Proteomes" id="UP000001554">
    <property type="component" value="Chromosome 6"/>
</dbReference>
<keyword evidence="1" id="KW-1185">Reference proteome</keyword>
<dbReference type="AlphaFoldDB" id="A0A9J7LE63"/>
<sequence>MVKSHAFTTGQHEFQVFVLPSDRDTRHNLGLFLKLSSGHPTVVNVRFKITYGTFYNNLEGKMNFRAGEVKGWSDAVQAEVLDQADVHANLELNIVIQHYLS</sequence>
<evidence type="ECO:0000313" key="2">
    <source>
        <dbReference type="RefSeq" id="XP_035680440.1"/>
    </source>
</evidence>
<evidence type="ECO:0000313" key="1">
    <source>
        <dbReference type="Proteomes" id="UP000001554"/>
    </source>
</evidence>